<sequence>MSDQTGLAGSDPIAPPLRRTAAQPHADVVVVGAGPAGLAAAATASESGASVIVIDSAEQPGGQYWRHRSEAAGDDDGALHHGWQEYLALRARFDAGMGAGAIRYIPATSVWMVQRTPPASPDAAPCFTLRLAPSYGPGAGAATTVRARTLVLATGGYDRQIPLPGWHLPGVMAAGGIQAFIKQNGALPGSRFVIAGTGPFLLPVASNIAHSGGLVTSVLESSSLVGWLPRAHRAFGVPAKGAEGAEYIATFLRRRIPYRRRTVITEILGDSHVEAVRTARIGRSGEVEPKSSRIIEDVDAVGLGWGFTPQLELPVQLGAQTRLDADGSLVAVVDQNQRSSVPGLFLAGELTGVGGAVLAVLEGTVAGRAAAADATGEIGSATTAELRAMRRQRSFAEAMHLAHPVPEGWEQRLHTDTIVCRCEEVRYGALSHAREVLSGEDSRTQKGVTRAGMGWCQGRVCGYAVTCIAGAPAPTRAGARDSAASLAQTNHRPIAQPIPLSALLDVEE</sequence>
<dbReference type="Pfam" id="PF07992">
    <property type="entry name" value="Pyr_redox_2"/>
    <property type="match status" value="1"/>
</dbReference>
<comment type="caution">
    <text evidence="3">The sequence shown here is derived from an EMBL/GenBank/DDBJ whole genome shotgun (WGS) entry which is preliminary data.</text>
</comment>
<accession>A0ABN3B6Y4</accession>
<dbReference type="Gene3D" id="3.50.50.60">
    <property type="entry name" value="FAD/NAD(P)-binding domain"/>
    <property type="match status" value="3"/>
</dbReference>
<dbReference type="CDD" id="cd19946">
    <property type="entry name" value="GlpA-like_Fer2_BFD-like"/>
    <property type="match status" value="1"/>
</dbReference>
<gene>
    <name evidence="3" type="ORF">GCM10009786_22680</name>
</gene>
<proteinExistence type="predicted"/>
<dbReference type="InterPro" id="IPR023753">
    <property type="entry name" value="FAD/NAD-binding_dom"/>
</dbReference>
<dbReference type="EMBL" id="BAAAOP010000012">
    <property type="protein sequence ID" value="GAA2189470.1"/>
    <property type="molecule type" value="Genomic_DNA"/>
</dbReference>
<evidence type="ECO:0000313" key="3">
    <source>
        <dbReference type="EMBL" id="GAA2189470.1"/>
    </source>
</evidence>
<dbReference type="Gene3D" id="1.10.10.1100">
    <property type="entry name" value="BFD-like [2Fe-2S]-binding domain"/>
    <property type="match status" value="1"/>
</dbReference>
<dbReference type="RefSeq" id="WP_346058385.1">
    <property type="nucleotide sequence ID" value="NZ_BAAAOP010000012.1"/>
</dbReference>
<keyword evidence="1" id="KW-0560">Oxidoreductase</keyword>
<protein>
    <submittedName>
        <fullName evidence="3">NAD(P)/FAD-dependent oxidoreductase</fullName>
    </submittedName>
</protein>
<dbReference type="Proteomes" id="UP001501084">
    <property type="component" value="Unassembled WGS sequence"/>
</dbReference>
<dbReference type="PIRSF" id="PIRSF037495">
    <property type="entry name" value="Opine_OX_OoxA/HcnB"/>
    <property type="match status" value="1"/>
</dbReference>
<dbReference type="InterPro" id="IPR041854">
    <property type="entry name" value="BFD-like_2Fe2S-bd_dom_sf"/>
</dbReference>
<reference evidence="4" key="1">
    <citation type="journal article" date="2019" name="Int. J. Syst. Evol. Microbiol.">
        <title>The Global Catalogue of Microorganisms (GCM) 10K type strain sequencing project: providing services to taxonomists for standard genome sequencing and annotation.</title>
        <authorList>
            <consortium name="The Broad Institute Genomics Platform"/>
            <consortium name="The Broad Institute Genome Sequencing Center for Infectious Disease"/>
            <person name="Wu L."/>
            <person name="Ma J."/>
        </authorList>
    </citation>
    <scope>NUCLEOTIDE SEQUENCE [LARGE SCALE GENOMIC DNA]</scope>
    <source>
        <strain evidence="4">JCM 14919</strain>
    </source>
</reference>
<evidence type="ECO:0000313" key="4">
    <source>
        <dbReference type="Proteomes" id="UP001501084"/>
    </source>
</evidence>
<organism evidence="3 4">
    <name type="scientific">Leucobacter alluvii</name>
    <dbReference type="NCBI Taxonomy" id="340321"/>
    <lineage>
        <taxon>Bacteria</taxon>
        <taxon>Bacillati</taxon>
        <taxon>Actinomycetota</taxon>
        <taxon>Actinomycetes</taxon>
        <taxon>Micrococcales</taxon>
        <taxon>Microbacteriaceae</taxon>
        <taxon>Leucobacter</taxon>
    </lineage>
</organism>
<dbReference type="SUPFAM" id="SSF51905">
    <property type="entry name" value="FAD/NAD(P)-binding domain"/>
    <property type="match status" value="1"/>
</dbReference>
<name>A0ABN3B6Y4_9MICO</name>
<dbReference type="PRINTS" id="PR00368">
    <property type="entry name" value="FADPNR"/>
</dbReference>
<evidence type="ECO:0000259" key="2">
    <source>
        <dbReference type="Pfam" id="PF07992"/>
    </source>
</evidence>
<dbReference type="InterPro" id="IPR017224">
    <property type="entry name" value="Opine_Oxase_asu/HCN_bsu"/>
</dbReference>
<dbReference type="InterPro" id="IPR051691">
    <property type="entry name" value="Metab_Enz_Cyan_OpOx_G3PDH"/>
</dbReference>
<dbReference type="InterPro" id="IPR036188">
    <property type="entry name" value="FAD/NAD-bd_sf"/>
</dbReference>
<keyword evidence="4" id="KW-1185">Reference proteome</keyword>
<dbReference type="PRINTS" id="PR00411">
    <property type="entry name" value="PNDRDTASEI"/>
</dbReference>
<dbReference type="PANTHER" id="PTHR42949:SF3">
    <property type="entry name" value="ANAEROBIC GLYCEROL-3-PHOSPHATE DEHYDROGENASE SUBUNIT B"/>
    <property type="match status" value="1"/>
</dbReference>
<evidence type="ECO:0000256" key="1">
    <source>
        <dbReference type="ARBA" id="ARBA00023002"/>
    </source>
</evidence>
<dbReference type="PANTHER" id="PTHR42949">
    <property type="entry name" value="ANAEROBIC GLYCEROL-3-PHOSPHATE DEHYDROGENASE SUBUNIT B"/>
    <property type="match status" value="1"/>
</dbReference>
<feature type="domain" description="FAD/NAD(P)-binding" evidence="2">
    <location>
        <begin position="27"/>
        <end position="354"/>
    </location>
</feature>